<dbReference type="EMBL" id="CADEPI010000286">
    <property type="protein sequence ID" value="CAB3382873.1"/>
    <property type="molecule type" value="Genomic_DNA"/>
</dbReference>
<comment type="caution">
    <text evidence="1">The sequence shown here is derived from an EMBL/GenBank/DDBJ whole genome shotgun (WGS) entry which is preliminary data.</text>
</comment>
<evidence type="ECO:0000313" key="2">
    <source>
        <dbReference type="Proteomes" id="UP000494165"/>
    </source>
</evidence>
<gene>
    <name evidence="1" type="ORF">CLODIP_2_CD07601</name>
</gene>
<evidence type="ECO:0000313" key="1">
    <source>
        <dbReference type="EMBL" id="CAB3382873.1"/>
    </source>
</evidence>
<accession>A0A8S1DSG5</accession>
<dbReference type="Proteomes" id="UP000494165">
    <property type="component" value="Unassembled WGS sequence"/>
</dbReference>
<sequence>MKLSSCATKTQSCFANWPTRPSTSSCATLILASGPKYFLPKSLWCGFNNWHCAFQCAILSNASEPGQLKESSRSEWRCFWTSCANCGPKCKAVEVMTGGDGREKGRVLSPSALKYRFSVRFLSELLKRPPSRLEMMTSGHIVQVARQAPFLKRAAVKQRPPSRLEMMTSGHIFQVARQAFFPKRVAVKQVSVIHDKEDARR</sequence>
<name>A0A8S1DSG5_9INSE</name>
<reference evidence="1 2" key="1">
    <citation type="submission" date="2020-04" db="EMBL/GenBank/DDBJ databases">
        <authorList>
            <person name="Alioto T."/>
            <person name="Alioto T."/>
            <person name="Gomez Garrido J."/>
        </authorList>
    </citation>
    <scope>NUCLEOTIDE SEQUENCE [LARGE SCALE GENOMIC DNA]</scope>
</reference>
<organism evidence="1 2">
    <name type="scientific">Cloeon dipterum</name>
    <dbReference type="NCBI Taxonomy" id="197152"/>
    <lineage>
        <taxon>Eukaryota</taxon>
        <taxon>Metazoa</taxon>
        <taxon>Ecdysozoa</taxon>
        <taxon>Arthropoda</taxon>
        <taxon>Hexapoda</taxon>
        <taxon>Insecta</taxon>
        <taxon>Pterygota</taxon>
        <taxon>Palaeoptera</taxon>
        <taxon>Ephemeroptera</taxon>
        <taxon>Pisciforma</taxon>
        <taxon>Baetidae</taxon>
        <taxon>Cloeon</taxon>
    </lineage>
</organism>
<dbReference type="AlphaFoldDB" id="A0A8S1DSG5"/>
<proteinExistence type="predicted"/>
<keyword evidence="2" id="KW-1185">Reference proteome</keyword>
<protein>
    <submittedName>
        <fullName evidence="1">Uncharacterized protein</fullName>
    </submittedName>
</protein>